<comment type="similarity">
    <text evidence="8">Belongs to the CN hydrolase family. Apolipoprotein N-acyltransferase subfamily.</text>
</comment>
<keyword evidence="5 8" id="KW-1133">Transmembrane helix</keyword>
<evidence type="ECO:0000256" key="8">
    <source>
        <dbReference type="HAMAP-Rule" id="MF_01148"/>
    </source>
</evidence>
<dbReference type="RefSeq" id="WP_012003134.1">
    <property type="nucleotide sequence ID" value="NC_009828.1"/>
</dbReference>
<dbReference type="Pfam" id="PF20154">
    <property type="entry name" value="LNT_N"/>
    <property type="match status" value="1"/>
</dbReference>
<keyword evidence="8" id="KW-0997">Cell inner membrane</keyword>
<comment type="subcellular location">
    <subcellularLocation>
        <location evidence="8">Cell inner membrane</location>
        <topology evidence="8">Multi-pass membrane protein</topology>
    </subcellularLocation>
    <subcellularLocation>
        <location evidence="1">Cell membrane</location>
        <topology evidence="1">Multi-pass membrane protein</topology>
    </subcellularLocation>
</comment>
<dbReference type="Proteomes" id="UP000002016">
    <property type="component" value="Chromosome"/>
</dbReference>
<proteinExistence type="inferred from homology"/>
<feature type="domain" description="CN hydrolase" evidence="9">
    <location>
        <begin position="223"/>
        <end position="461"/>
    </location>
</feature>
<dbReference type="PANTHER" id="PTHR38686">
    <property type="entry name" value="APOLIPOPROTEIN N-ACYLTRANSFERASE"/>
    <property type="match status" value="1"/>
</dbReference>
<sequence precursor="true">MLWLFFSSFLTALSMPGFVAGCIVWFSLVPFLKSLEKKGPLFGALYGFLYFYAFSAINLYWVLPVLMENMPRTFGKFHALTGFLVFLLMLAFEALPFAAFGFLYGLLENSVKKHPIKEVLFTASAYTLFDFIRSLGEMGFTGGTLSDALYRDTGILQLAPIIGSYGLTFIIVAVNCWLYIIWRKSSRPIEKIVFVVLAINVISHLANIFLPLPHTSDQSLAAIQTNTSQDVKYNQSSYYLYEQFKPMLVELKDTLVVMPEDVFPFDPRGSDIAQQMKELCRQNNLQILIGTLSVNSKIQNSVFLVNELGFVSKYSKVKLFPFVERLPYEKVFGIFSFLQGLNYLDPGEEYEPLTVENYPLIGVQICFESYFSEPSRQLVKKGARVLLVCTNDGWFSFDTALKQHFAKAVIRAVETRRQVIQVSNAGITGSIDPYGRIVEVARIRSFEKVDFDIIPNEAITIYTKTGDLVIWFCLGIVVFMLFFPGERTLGTKRRIWK</sequence>
<evidence type="ECO:0000313" key="11">
    <source>
        <dbReference type="Proteomes" id="UP000002016"/>
    </source>
</evidence>
<feature type="transmembrane region" description="Helical" evidence="8">
    <location>
        <begin position="192"/>
        <end position="210"/>
    </location>
</feature>
<dbReference type="GO" id="GO:0005886">
    <property type="term" value="C:plasma membrane"/>
    <property type="evidence" value="ECO:0007669"/>
    <property type="project" value="UniProtKB-SubCell"/>
</dbReference>
<dbReference type="NCBIfam" id="TIGR00546">
    <property type="entry name" value="lnt"/>
    <property type="match status" value="1"/>
</dbReference>
<evidence type="ECO:0000256" key="5">
    <source>
        <dbReference type="ARBA" id="ARBA00022989"/>
    </source>
</evidence>
<dbReference type="PROSITE" id="PS50263">
    <property type="entry name" value="CN_HYDROLASE"/>
    <property type="match status" value="1"/>
</dbReference>
<dbReference type="HAMAP" id="MF_01148">
    <property type="entry name" value="Lnt"/>
    <property type="match status" value="1"/>
</dbReference>
<feature type="transmembrane region" description="Helical" evidence="8">
    <location>
        <begin position="83"/>
        <end position="107"/>
    </location>
</feature>
<name>A8F669_PSELT</name>
<feature type="transmembrane region" description="Helical" evidence="8">
    <location>
        <begin position="155"/>
        <end position="180"/>
    </location>
</feature>
<dbReference type="GO" id="GO:0042158">
    <property type="term" value="P:lipoprotein biosynthetic process"/>
    <property type="evidence" value="ECO:0007669"/>
    <property type="project" value="UniProtKB-UniRule"/>
</dbReference>
<keyword evidence="3 8" id="KW-0808">Transferase</keyword>
<dbReference type="InterPro" id="IPR003010">
    <property type="entry name" value="C-N_Hydrolase"/>
</dbReference>
<dbReference type="PANTHER" id="PTHR38686:SF1">
    <property type="entry name" value="APOLIPOPROTEIN N-ACYLTRANSFERASE"/>
    <property type="match status" value="1"/>
</dbReference>
<dbReference type="Pfam" id="PF00795">
    <property type="entry name" value="CN_hydrolase"/>
    <property type="match status" value="1"/>
</dbReference>
<feature type="transmembrane region" description="Helical" evidence="8">
    <location>
        <begin position="41"/>
        <end position="63"/>
    </location>
</feature>
<feature type="transmembrane region" description="Helical" evidence="8">
    <location>
        <begin position="468"/>
        <end position="485"/>
    </location>
</feature>
<keyword evidence="11" id="KW-1185">Reference proteome</keyword>
<dbReference type="STRING" id="416591.Tlet_1088"/>
<evidence type="ECO:0000259" key="9">
    <source>
        <dbReference type="PROSITE" id="PS50263"/>
    </source>
</evidence>
<reference evidence="10 11" key="1">
    <citation type="submission" date="2007-08" db="EMBL/GenBank/DDBJ databases">
        <title>Complete sequence of Thermotoga lettingae TMO.</title>
        <authorList>
            <consortium name="US DOE Joint Genome Institute"/>
            <person name="Copeland A."/>
            <person name="Lucas S."/>
            <person name="Lapidus A."/>
            <person name="Barry K."/>
            <person name="Glavina del Rio T."/>
            <person name="Dalin E."/>
            <person name="Tice H."/>
            <person name="Pitluck S."/>
            <person name="Foster B."/>
            <person name="Bruce D."/>
            <person name="Schmutz J."/>
            <person name="Larimer F."/>
            <person name="Land M."/>
            <person name="Hauser L."/>
            <person name="Kyrpides N."/>
            <person name="Mikhailova N."/>
            <person name="Nelson K."/>
            <person name="Gogarten J.P."/>
            <person name="Noll K."/>
            <person name="Richardson P."/>
        </authorList>
    </citation>
    <scope>NUCLEOTIDE SEQUENCE [LARGE SCALE GENOMIC DNA]</scope>
    <source>
        <strain evidence="11">ATCC BAA-301 / DSM 14385 / NBRC 107922 / TMO</strain>
    </source>
</reference>
<dbReference type="OrthoDB" id="9811121at2"/>
<dbReference type="InterPro" id="IPR045378">
    <property type="entry name" value="LNT_N"/>
</dbReference>
<dbReference type="InterPro" id="IPR036526">
    <property type="entry name" value="C-N_Hydrolase_sf"/>
</dbReference>
<dbReference type="AlphaFoldDB" id="A8F669"/>
<evidence type="ECO:0000256" key="3">
    <source>
        <dbReference type="ARBA" id="ARBA00022679"/>
    </source>
</evidence>
<dbReference type="CDD" id="cd07571">
    <property type="entry name" value="ALP_N-acyl_transferase"/>
    <property type="match status" value="1"/>
</dbReference>
<dbReference type="InterPro" id="IPR004563">
    <property type="entry name" value="Apolipo_AcylTrfase"/>
</dbReference>
<dbReference type="UniPathway" id="UPA00666"/>
<evidence type="ECO:0000313" key="10">
    <source>
        <dbReference type="EMBL" id="ABV33653.1"/>
    </source>
</evidence>
<dbReference type="SUPFAM" id="SSF56317">
    <property type="entry name" value="Carbon-nitrogen hydrolase"/>
    <property type="match status" value="1"/>
</dbReference>
<dbReference type="KEGG" id="tle:Tlet_1088"/>
<feature type="transmembrane region" description="Helical" evidence="8">
    <location>
        <begin position="6"/>
        <end position="29"/>
    </location>
</feature>
<dbReference type="HOGENOM" id="CLU_019563_1_2_0"/>
<keyword evidence="6 8" id="KW-0472">Membrane</keyword>
<dbReference type="EC" id="2.3.1.269" evidence="8"/>
<evidence type="ECO:0000256" key="2">
    <source>
        <dbReference type="ARBA" id="ARBA00022475"/>
    </source>
</evidence>
<dbReference type="Gene3D" id="3.60.110.10">
    <property type="entry name" value="Carbon-nitrogen hydrolase"/>
    <property type="match status" value="1"/>
</dbReference>
<gene>
    <name evidence="8" type="primary">lnt</name>
    <name evidence="10" type="ordered locus">Tlet_1088</name>
</gene>
<evidence type="ECO:0000256" key="4">
    <source>
        <dbReference type="ARBA" id="ARBA00022692"/>
    </source>
</evidence>
<dbReference type="eggNOG" id="COG0815">
    <property type="taxonomic scope" value="Bacteria"/>
</dbReference>
<organism evidence="10 11">
    <name type="scientific">Pseudothermotoga lettingae (strain ATCC BAA-301 / DSM 14385 / NBRC 107922 / TMO)</name>
    <name type="common">Thermotoga lettingae</name>
    <dbReference type="NCBI Taxonomy" id="416591"/>
    <lineage>
        <taxon>Bacteria</taxon>
        <taxon>Thermotogati</taxon>
        <taxon>Thermotogota</taxon>
        <taxon>Thermotogae</taxon>
        <taxon>Thermotogales</taxon>
        <taxon>Thermotogaceae</taxon>
        <taxon>Pseudothermotoga</taxon>
    </lineage>
</organism>
<evidence type="ECO:0000256" key="7">
    <source>
        <dbReference type="ARBA" id="ARBA00023315"/>
    </source>
</evidence>
<dbReference type="EMBL" id="CP000812">
    <property type="protein sequence ID" value="ABV33653.1"/>
    <property type="molecule type" value="Genomic_DNA"/>
</dbReference>
<protein>
    <recommendedName>
        <fullName evidence="8">Apolipoprotein N-acyltransferase</fullName>
        <shortName evidence="8">ALP N-acyltransferase</shortName>
        <ecNumber evidence="8">2.3.1.269</ecNumber>
    </recommendedName>
</protein>
<evidence type="ECO:0000256" key="6">
    <source>
        <dbReference type="ARBA" id="ARBA00023136"/>
    </source>
</evidence>
<evidence type="ECO:0000256" key="1">
    <source>
        <dbReference type="ARBA" id="ARBA00004651"/>
    </source>
</evidence>
<accession>A8F669</accession>
<comment type="function">
    <text evidence="8">Catalyzes the phospholipid dependent N-acylation of the N-terminal cysteine of apolipoprotein, the last step in lipoprotein maturation.</text>
</comment>
<keyword evidence="4 8" id="KW-0812">Transmembrane</keyword>
<comment type="pathway">
    <text evidence="8">Protein modification; lipoprotein biosynthesis (N-acyl transfer).</text>
</comment>
<keyword evidence="7 8" id="KW-0012">Acyltransferase</keyword>
<comment type="catalytic activity">
    <reaction evidence="8">
        <text>N-terminal S-1,2-diacyl-sn-glyceryl-L-cysteinyl-[lipoprotein] + a glycerophospholipid = N-acyl-S-1,2-diacyl-sn-glyceryl-L-cysteinyl-[lipoprotein] + a 2-acyl-sn-glycero-3-phospholipid + H(+)</text>
        <dbReference type="Rhea" id="RHEA:48228"/>
        <dbReference type="Rhea" id="RHEA-COMP:14681"/>
        <dbReference type="Rhea" id="RHEA-COMP:14684"/>
        <dbReference type="ChEBI" id="CHEBI:15378"/>
        <dbReference type="ChEBI" id="CHEBI:136912"/>
        <dbReference type="ChEBI" id="CHEBI:140656"/>
        <dbReference type="ChEBI" id="CHEBI:140657"/>
        <dbReference type="ChEBI" id="CHEBI:140660"/>
        <dbReference type="EC" id="2.3.1.269"/>
    </reaction>
</comment>
<dbReference type="GO" id="GO:0016410">
    <property type="term" value="F:N-acyltransferase activity"/>
    <property type="evidence" value="ECO:0007669"/>
    <property type="project" value="UniProtKB-UniRule"/>
</dbReference>
<keyword evidence="10" id="KW-0449">Lipoprotein</keyword>
<keyword evidence="2 8" id="KW-1003">Cell membrane</keyword>
<reference evidence="10 11" key="2">
    <citation type="journal article" date="2009" name="Proc. Natl. Acad. Sci. U.S.A.">
        <title>On the chimeric nature, thermophilic origin, and phylogenetic placement of the Thermotogales.</title>
        <authorList>
            <person name="Zhaxybayeva O."/>
            <person name="Swithers K.S."/>
            <person name="Lapierre P."/>
            <person name="Fournier G.P."/>
            <person name="Bickhart D.M."/>
            <person name="DeBoy R.T."/>
            <person name="Nelson K.E."/>
            <person name="Nesbo C.L."/>
            <person name="Doolittle W.F."/>
            <person name="Gogarten J.P."/>
            <person name="Noll K.M."/>
        </authorList>
    </citation>
    <scope>NUCLEOTIDE SEQUENCE [LARGE SCALE GENOMIC DNA]</scope>
    <source>
        <strain evidence="11">ATCC BAA-301 / DSM 14385 / NBRC 107922 / TMO</strain>
    </source>
</reference>